<evidence type="ECO:0000256" key="11">
    <source>
        <dbReference type="ARBA" id="ARBA00023014"/>
    </source>
</evidence>
<evidence type="ECO:0000313" key="16">
    <source>
        <dbReference type="Proteomes" id="UP000294575"/>
    </source>
</evidence>
<dbReference type="InterPro" id="IPR039261">
    <property type="entry name" value="FNR_nucleotide-bd"/>
</dbReference>
<evidence type="ECO:0000256" key="9">
    <source>
        <dbReference type="ARBA" id="ARBA00023002"/>
    </source>
</evidence>
<dbReference type="SUPFAM" id="SSF63380">
    <property type="entry name" value="Riboflavin synthase domain-like"/>
    <property type="match status" value="1"/>
</dbReference>
<feature type="domain" description="FAD-binding FR-type" evidence="14">
    <location>
        <begin position="208"/>
        <end position="305"/>
    </location>
</feature>
<keyword evidence="16" id="KW-1185">Reference proteome</keyword>
<dbReference type="GO" id="GO:0051537">
    <property type="term" value="F:2 iron, 2 sulfur cluster binding"/>
    <property type="evidence" value="ECO:0007669"/>
    <property type="project" value="UniProtKB-KW"/>
</dbReference>
<dbReference type="SUPFAM" id="SSF52343">
    <property type="entry name" value="Ferredoxin reductase-like, C-terminal NADP-linked domain"/>
    <property type="match status" value="1"/>
</dbReference>
<keyword evidence="10" id="KW-0408">Iron</keyword>
<reference evidence="15 16" key="1">
    <citation type="submission" date="2019-03" db="EMBL/GenBank/DDBJ databases">
        <title>Genomic Encyclopedia of Type Strains, Phase IV (KMG-IV): sequencing the most valuable type-strain genomes for metagenomic binning, comparative biology and taxonomic classification.</title>
        <authorList>
            <person name="Goeker M."/>
        </authorList>
    </citation>
    <scope>NUCLEOTIDE SEQUENCE [LARGE SCALE GENOMIC DNA]</scope>
    <source>
        <strain evidence="15 16">DSM 28679</strain>
    </source>
</reference>
<evidence type="ECO:0000313" key="15">
    <source>
        <dbReference type="EMBL" id="TDQ37541.1"/>
    </source>
</evidence>
<keyword evidence="11" id="KW-0411">Iron-sulfur</keyword>
<dbReference type="Pfam" id="PF01794">
    <property type="entry name" value="Ferric_reduct"/>
    <property type="match status" value="1"/>
</dbReference>
<evidence type="ECO:0000256" key="2">
    <source>
        <dbReference type="ARBA" id="ARBA00004141"/>
    </source>
</evidence>
<dbReference type="Pfam" id="PF08022">
    <property type="entry name" value="FAD_binding_8"/>
    <property type="match status" value="1"/>
</dbReference>
<dbReference type="PANTHER" id="PTHR47354:SF8">
    <property type="entry name" value="1,2-PHENYLACETYL-COA EPOXIDASE, SUBUNIT E"/>
    <property type="match status" value="1"/>
</dbReference>
<dbReference type="EMBL" id="SNYK01000007">
    <property type="protein sequence ID" value="TDQ37541.1"/>
    <property type="molecule type" value="Genomic_DNA"/>
</dbReference>
<evidence type="ECO:0000256" key="4">
    <source>
        <dbReference type="ARBA" id="ARBA00022692"/>
    </source>
</evidence>
<keyword evidence="4 13" id="KW-0812">Transmembrane</keyword>
<keyword evidence="5" id="KW-0001">2Fe-2S</keyword>
<evidence type="ECO:0000256" key="1">
    <source>
        <dbReference type="ARBA" id="ARBA00001974"/>
    </source>
</evidence>
<comment type="caution">
    <text evidence="15">The sequence shown here is derived from an EMBL/GenBank/DDBJ whole genome shotgun (WGS) entry which is preliminary data.</text>
</comment>
<dbReference type="GO" id="GO:0016491">
    <property type="term" value="F:oxidoreductase activity"/>
    <property type="evidence" value="ECO:0007669"/>
    <property type="project" value="UniProtKB-KW"/>
</dbReference>
<dbReference type="Gene3D" id="3.40.50.80">
    <property type="entry name" value="Nucleotide-binding domain of ferredoxin-NADP reductase (FNR) module"/>
    <property type="match status" value="1"/>
</dbReference>
<keyword evidence="6" id="KW-0479">Metal-binding</keyword>
<accession>A0A4R6TVT2</accession>
<evidence type="ECO:0000256" key="7">
    <source>
        <dbReference type="ARBA" id="ARBA00022827"/>
    </source>
</evidence>
<feature type="transmembrane region" description="Helical" evidence="13">
    <location>
        <begin position="36"/>
        <end position="56"/>
    </location>
</feature>
<dbReference type="Pfam" id="PF00175">
    <property type="entry name" value="NAD_binding_1"/>
    <property type="match status" value="1"/>
</dbReference>
<dbReference type="PANTHER" id="PTHR47354">
    <property type="entry name" value="NADH OXIDOREDUCTASE HCR"/>
    <property type="match status" value="1"/>
</dbReference>
<protein>
    <submittedName>
        <fullName evidence="15">Putative ferric reductase</fullName>
    </submittedName>
</protein>
<gene>
    <name evidence="15" type="ORF">DFQ45_10746</name>
</gene>
<dbReference type="Proteomes" id="UP000294575">
    <property type="component" value="Unassembled WGS sequence"/>
</dbReference>
<evidence type="ECO:0000256" key="8">
    <source>
        <dbReference type="ARBA" id="ARBA00022989"/>
    </source>
</evidence>
<keyword evidence="7" id="KW-0274">FAD</keyword>
<dbReference type="CDD" id="cd06198">
    <property type="entry name" value="FNR_like_3"/>
    <property type="match status" value="1"/>
</dbReference>
<dbReference type="InterPro" id="IPR001433">
    <property type="entry name" value="OxRdtase_FAD/NAD-bd"/>
</dbReference>
<evidence type="ECO:0000256" key="6">
    <source>
        <dbReference type="ARBA" id="ARBA00022723"/>
    </source>
</evidence>
<dbReference type="GO" id="GO:0050660">
    <property type="term" value="F:flavin adenine dinucleotide binding"/>
    <property type="evidence" value="ECO:0007669"/>
    <property type="project" value="TreeGrafter"/>
</dbReference>
<comment type="subcellular location">
    <subcellularLocation>
        <location evidence="2">Membrane</location>
        <topology evidence="2">Multi-pass membrane protein</topology>
    </subcellularLocation>
</comment>
<evidence type="ECO:0000256" key="3">
    <source>
        <dbReference type="ARBA" id="ARBA00022630"/>
    </source>
</evidence>
<feature type="transmembrane region" description="Helical" evidence="13">
    <location>
        <begin position="77"/>
        <end position="95"/>
    </location>
</feature>
<evidence type="ECO:0000259" key="14">
    <source>
        <dbReference type="PROSITE" id="PS51384"/>
    </source>
</evidence>
<dbReference type="SFLD" id="SFLDS00052">
    <property type="entry name" value="Ferric_Reductase_Domain"/>
    <property type="match status" value="1"/>
</dbReference>
<feature type="transmembrane region" description="Helical" evidence="13">
    <location>
        <begin position="129"/>
        <end position="146"/>
    </location>
</feature>
<evidence type="ECO:0000256" key="13">
    <source>
        <dbReference type="SAM" id="Phobius"/>
    </source>
</evidence>
<dbReference type="InterPro" id="IPR050415">
    <property type="entry name" value="MRET"/>
</dbReference>
<dbReference type="InterPro" id="IPR013112">
    <property type="entry name" value="FAD-bd_8"/>
</dbReference>
<keyword evidence="12 13" id="KW-0472">Membrane</keyword>
<keyword evidence="8 13" id="KW-1133">Transmembrane helix</keyword>
<dbReference type="GO" id="GO:0046872">
    <property type="term" value="F:metal ion binding"/>
    <property type="evidence" value="ECO:0007669"/>
    <property type="project" value="UniProtKB-KW"/>
</dbReference>
<feature type="transmembrane region" description="Helical" evidence="13">
    <location>
        <begin position="158"/>
        <end position="179"/>
    </location>
</feature>
<sequence length="432" mass="48900">MKKLIWGTVLVGMAAWLLPSIGLLPDWDVWAWRKQLIYFSGLASFMLMTVVMLLAIRPHWLEKPLGGLDKMYSLHKWAGIWSVVFALLHYGIKLAKGPMLMLFGEATKGPRIETFLDVFRGSAKDLGEWSLWIFAAMVLVALWQRFPYHLWRYVHKALAVFYLIIVFHSIVLTPAQWWLQPTGMLIALASVLGTYAALVSLSGRIGRSRTHSGKLLEVRHLQSDMVELVCQLDGRWQHEPGQFAFVRFEGIADPHPFTIASADQGNGQLHFAIKALGDHTRQLVRELQPGQSVRVEGPYGRFDLPQQKGDEEQVWVAAGIGVTPFIAWLEGLQERPEQAPVASLHYCANNEQEAVFADRLQQLCEKLPSIRLHVHLSQRDGKLDSSQLLAGRGDNTRVWFCGPEGFADSIAQAMNQLGMNPHNLHRELFRMR</sequence>
<dbReference type="Gene3D" id="2.40.30.10">
    <property type="entry name" value="Translation factors"/>
    <property type="match status" value="1"/>
</dbReference>
<dbReference type="RefSeq" id="WP_101495753.1">
    <property type="nucleotide sequence ID" value="NZ_LNJZ01000002.1"/>
</dbReference>
<dbReference type="PROSITE" id="PS51384">
    <property type="entry name" value="FAD_FR"/>
    <property type="match status" value="1"/>
</dbReference>
<feature type="transmembrane region" description="Helical" evidence="13">
    <location>
        <begin position="185"/>
        <end position="205"/>
    </location>
</feature>
<dbReference type="InterPro" id="IPR013130">
    <property type="entry name" value="Fe3_Rdtase_TM_dom"/>
</dbReference>
<dbReference type="InterPro" id="IPR017938">
    <property type="entry name" value="Riboflavin_synthase-like_b-brl"/>
</dbReference>
<dbReference type="InterPro" id="IPR017927">
    <property type="entry name" value="FAD-bd_FR_type"/>
</dbReference>
<organism evidence="15 16">
    <name type="scientific">Thiopseudomonas denitrificans</name>
    <dbReference type="NCBI Taxonomy" id="1501432"/>
    <lineage>
        <taxon>Bacteria</taxon>
        <taxon>Pseudomonadati</taxon>
        <taxon>Pseudomonadota</taxon>
        <taxon>Gammaproteobacteria</taxon>
        <taxon>Pseudomonadales</taxon>
        <taxon>Pseudomonadaceae</taxon>
        <taxon>Thiopseudomonas</taxon>
    </lineage>
</organism>
<dbReference type="GO" id="GO:0016020">
    <property type="term" value="C:membrane"/>
    <property type="evidence" value="ECO:0007669"/>
    <property type="project" value="UniProtKB-SubCell"/>
</dbReference>
<comment type="cofactor">
    <cofactor evidence="1">
        <name>FAD</name>
        <dbReference type="ChEBI" id="CHEBI:57692"/>
    </cofactor>
</comment>
<evidence type="ECO:0000256" key="10">
    <source>
        <dbReference type="ARBA" id="ARBA00023004"/>
    </source>
</evidence>
<proteinExistence type="predicted"/>
<name>A0A4R6TVT2_9GAMM</name>
<keyword evidence="3" id="KW-0285">Flavoprotein</keyword>
<evidence type="ECO:0000256" key="5">
    <source>
        <dbReference type="ARBA" id="ARBA00022714"/>
    </source>
</evidence>
<evidence type="ECO:0000256" key="12">
    <source>
        <dbReference type="ARBA" id="ARBA00023136"/>
    </source>
</evidence>
<keyword evidence="9" id="KW-0560">Oxidoreductase</keyword>
<dbReference type="AlphaFoldDB" id="A0A4R6TVT2"/>
<dbReference type="OrthoDB" id="9796486at2"/>